<evidence type="ECO:0000259" key="2">
    <source>
        <dbReference type="Pfam" id="PF22725"/>
    </source>
</evidence>
<dbReference type="OrthoDB" id="9815825at2"/>
<dbReference type="InterPro" id="IPR000683">
    <property type="entry name" value="Gfo/Idh/MocA-like_OxRdtase_N"/>
</dbReference>
<dbReference type="SUPFAM" id="SSF55347">
    <property type="entry name" value="Glyceraldehyde-3-phosphate dehydrogenase-like, C-terminal domain"/>
    <property type="match status" value="1"/>
</dbReference>
<dbReference type="PANTHER" id="PTHR43377:SF1">
    <property type="entry name" value="BILIVERDIN REDUCTASE A"/>
    <property type="match status" value="1"/>
</dbReference>
<dbReference type="InterPro" id="IPR051450">
    <property type="entry name" value="Gfo/Idh/MocA_Oxidoreductases"/>
</dbReference>
<dbReference type="InterPro" id="IPR036291">
    <property type="entry name" value="NAD(P)-bd_dom_sf"/>
</dbReference>
<protein>
    <submittedName>
        <fullName evidence="3">Predicted dehydrogenase</fullName>
    </submittedName>
</protein>
<dbReference type="EMBL" id="FNZN01000002">
    <property type="protein sequence ID" value="SEL04026.1"/>
    <property type="molecule type" value="Genomic_DNA"/>
</dbReference>
<sequence>MKITQHKQVGVGIIGSQFIANIHAEALKTVADAVIVAVMSPNEAHVKTFAEQHQIPNWFTDIDAFLALDDIDMVILGAPNYLHCEIAVKIAKAKKHVVVEKPLCLNLEEADLMIETCKENKVKLMYAEELCFTPKYVRLKALLDEGALGYPVLFKQSEKHDGPHADHFYDVEKSGGGVMMDMGCHAIQFFRWLNPKASIVSVYAQMQTSVHKDKTIGDDNSVLILEFSNGVTAIAEESWIKKGGMDDKAEIHGSEGVAYADVLQGNSILTYSEKGIGYAVEKAGNTKGWSFTMYEELWNYGFPQEMAHFVDCVKNDRTPLVTGEDGKAVLEVLFAAYASAGEGKKIKLPFKTDAKKPYVLWKK</sequence>
<dbReference type="Proteomes" id="UP000198990">
    <property type="component" value="Unassembled WGS sequence"/>
</dbReference>
<feature type="domain" description="Gfo/Idh/MocA-like oxidoreductase N-terminal" evidence="1">
    <location>
        <begin position="10"/>
        <end position="126"/>
    </location>
</feature>
<feature type="domain" description="GFO/IDH/MocA-like oxidoreductase" evidence="2">
    <location>
        <begin position="136"/>
        <end position="257"/>
    </location>
</feature>
<dbReference type="Pfam" id="PF22725">
    <property type="entry name" value="GFO_IDH_MocA_C3"/>
    <property type="match status" value="1"/>
</dbReference>
<dbReference type="GO" id="GO:0000166">
    <property type="term" value="F:nucleotide binding"/>
    <property type="evidence" value="ECO:0007669"/>
    <property type="project" value="InterPro"/>
</dbReference>
<evidence type="ECO:0000259" key="1">
    <source>
        <dbReference type="Pfam" id="PF01408"/>
    </source>
</evidence>
<dbReference type="InterPro" id="IPR055170">
    <property type="entry name" value="GFO_IDH_MocA-like_dom"/>
</dbReference>
<dbReference type="PANTHER" id="PTHR43377">
    <property type="entry name" value="BILIVERDIN REDUCTASE A"/>
    <property type="match status" value="1"/>
</dbReference>
<dbReference type="STRING" id="228957.SAMN04488008_102670"/>
<dbReference type="AlphaFoldDB" id="A0A1H7LYH7"/>
<gene>
    <name evidence="3" type="ORF">SAMN04488008_102670</name>
</gene>
<name>A0A1H7LYH7_9FLAO</name>
<reference evidence="4" key="1">
    <citation type="submission" date="2016-10" db="EMBL/GenBank/DDBJ databases">
        <authorList>
            <person name="Varghese N."/>
            <person name="Submissions S."/>
        </authorList>
    </citation>
    <scope>NUCLEOTIDE SEQUENCE [LARGE SCALE GENOMIC DNA]</scope>
    <source>
        <strain evidence="4">DSM 16471</strain>
    </source>
</reference>
<dbReference type="RefSeq" id="WP_091621745.1">
    <property type="nucleotide sequence ID" value="NZ_FNZN01000002.1"/>
</dbReference>
<evidence type="ECO:0000313" key="4">
    <source>
        <dbReference type="Proteomes" id="UP000198990"/>
    </source>
</evidence>
<dbReference type="SUPFAM" id="SSF51735">
    <property type="entry name" value="NAD(P)-binding Rossmann-fold domains"/>
    <property type="match status" value="1"/>
</dbReference>
<proteinExistence type="predicted"/>
<keyword evidence="4" id="KW-1185">Reference proteome</keyword>
<dbReference type="Gene3D" id="3.40.50.720">
    <property type="entry name" value="NAD(P)-binding Rossmann-like Domain"/>
    <property type="match status" value="1"/>
</dbReference>
<evidence type="ECO:0000313" key="3">
    <source>
        <dbReference type="EMBL" id="SEL04026.1"/>
    </source>
</evidence>
<organism evidence="3 4">
    <name type="scientific">Maribacter orientalis</name>
    <dbReference type="NCBI Taxonomy" id="228957"/>
    <lineage>
        <taxon>Bacteria</taxon>
        <taxon>Pseudomonadati</taxon>
        <taxon>Bacteroidota</taxon>
        <taxon>Flavobacteriia</taxon>
        <taxon>Flavobacteriales</taxon>
        <taxon>Flavobacteriaceae</taxon>
        <taxon>Maribacter</taxon>
    </lineage>
</organism>
<dbReference type="Gene3D" id="3.30.360.10">
    <property type="entry name" value="Dihydrodipicolinate Reductase, domain 2"/>
    <property type="match status" value="1"/>
</dbReference>
<dbReference type="Pfam" id="PF01408">
    <property type="entry name" value="GFO_IDH_MocA"/>
    <property type="match status" value="1"/>
</dbReference>
<accession>A0A1H7LYH7</accession>